<evidence type="ECO:0000256" key="1">
    <source>
        <dbReference type="SAM" id="MobiDB-lite"/>
    </source>
</evidence>
<reference evidence="3" key="1">
    <citation type="submission" date="2017-01" db="EMBL/GenBank/DDBJ databases">
        <authorList>
            <person name="Varghese N."/>
            <person name="Submissions S."/>
        </authorList>
    </citation>
    <scope>NUCLEOTIDE SEQUENCE [LARGE SCALE GENOMIC DNA]</scope>
    <source>
        <strain evidence="3">DSM 19945</strain>
    </source>
</reference>
<protein>
    <submittedName>
        <fullName evidence="2">Uncharacterized protein</fullName>
    </submittedName>
</protein>
<sequence>LSPHRLRIDTDQDAGPALRDRMILQRPQHRVSPAGRIMPGARISSSRPNAWAPEGCRIGVIDINLSPRSLQLSHAAWRPLPAHLPVHSGALFSDARPHVQPAHRQNPGRASSVSEPAHRDDRCWIRSPLPLSFAARASENPVLPSREYAFARSSQTYPDVLEASVLTVTCPPEVPSI</sequence>
<proteinExistence type="predicted"/>
<dbReference type="Proteomes" id="UP000186221">
    <property type="component" value="Unassembled WGS sequence"/>
</dbReference>
<dbReference type="AlphaFoldDB" id="A0A1N7QHP1"/>
<accession>A0A1N7QHP1</accession>
<evidence type="ECO:0000313" key="2">
    <source>
        <dbReference type="EMBL" id="SIT22392.1"/>
    </source>
</evidence>
<gene>
    <name evidence="2" type="ORF">SAMN05421580_1211</name>
</gene>
<organism evidence="2 3">
    <name type="scientific">Rhodobacter aestuarii</name>
    <dbReference type="NCBI Taxonomy" id="453582"/>
    <lineage>
        <taxon>Bacteria</taxon>
        <taxon>Pseudomonadati</taxon>
        <taxon>Pseudomonadota</taxon>
        <taxon>Alphaproteobacteria</taxon>
        <taxon>Rhodobacterales</taxon>
        <taxon>Rhodobacter group</taxon>
        <taxon>Rhodobacter</taxon>
    </lineage>
</organism>
<evidence type="ECO:0000313" key="3">
    <source>
        <dbReference type="Proteomes" id="UP000186221"/>
    </source>
</evidence>
<name>A0A1N7QHP1_9RHOB</name>
<feature type="region of interest" description="Disordered" evidence="1">
    <location>
        <begin position="97"/>
        <end position="117"/>
    </location>
</feature>
<feature type="non-terminal residue" evidence="2">
    <location>
        <position position="1"/>
    </location>
</feature>
<dbReference type="EMBL" id="FTOG01000021">
    <property type="protein sequence ID" value="SIT22392.1"/>
    <property type="molecule type" value="Genomic_DNA"/>
</dbReference>
<keyword evidence="3" id="KW-1185">Reference proteome</keyword>